<sequence length="152" mass="16806">MPAPEGLSEEEMRVWLTVLVGSMRLINHLDEALTADNGISYAEYRTMVSIAREGPQRMSELAQEGMVSRSGISRLVARLVALGYVEQFTEASDGRSRLVRLTDSGRDLVAAATTDHVARIRRHLFDRIDEGEMRALESVFGKVDASLTGLVQ</sequence>
<dbReference type="InterPro" id="IPR036390">
    <property type="entry name" value="WH_DNA-bd_sf"/>
</dbReference>
<dbReference type="SMART" id="SM00347">
    <property type="entry name" value="HTH_MARR"/>
    <property type="match status" value="1"/>
</dbReference>
<dbReference type="Pfam" id="PF12802">
    <property type="entry name" value="MarR_2"/>
    <property type="match status" value="1"/>
</dbReference>
<dbReference type="PROSITE" id="PS50995">
    <property type="entry name" value="HTH_MARR_2"/>
    <property type="match status" value="1"/>
</dbReference>
<dbReference type="SUPFAM" id="SSF46785">
    <property type="entry name" value="Winged helix' DNA-binding domain"/>
    <property type="match status" value="1"/>
</dbReference>
<accession>A0ABR7WBT7</accession>
<evidence type="ECO:0000313" key="2">
    <source>
        <dbReference type="EMBL" id="MBD1320258.1"/>
    </source>
</evidence>
<protein>
    <submittedName>
        <fullName evidence="2">MarR family transcriptional regulator</fullName>
    </submittedName>
</protein>
<dbReference type="InterPro" id="IPR000835">
    <property type="entry name" value="HTH_MarR-typ"/>
</dbReference>
<dbReference type="PANTHER" id="PTHR33164">
    <property type="entry name" value="TRANSCRIPTIONAL REGULATOR, MARR FAMILY"/>
    <property type="match status" value="1"/>
</dbReference>
<dbReference type="PRINTS" id="PR00598">
    <property type="entry name" value="HTHMARR"/>
</dbReference>
<dbReference type="Proteomes" id="UP000602395">
    <property type="component" value="Unassembled WGS sequence"/>
</dbReference>
<comment type="caution">
    <text evidence="2">The sequence shown here is derived from an EMBL/GenBank/DDBJ whole genome shotgun (WGS) entry which is preliminary data.</text>
</comment>
<reference evidence="2 3" key="1">
    <citation type="submission" date="2020-09" db="EMBL/GenBank/DDBJ databases">
        <title>Novel species in genus Gordonia.</title>
        <authorList>
            <person name="Zhang G."/>
        </authorList>
    </citation>
    <scope>NUCLEOTIDE SEQUENCE [LARGE SCALE GENOMIC DNA]</scope>
    <source>
        <strain evidence="2 3">ON-33</strain>
    </source>
</reference>
<dbReference type="Gene3D" id="1.10.10.10">
    <property type="entry name" value="Winged helix-like DNA-binding domain superfamily/Winged helix DNA-binding domain"/>
    <property type="match status" value="1"/>
</dbReference>
<proteinExistence type="predicted"/>
<gene>
    <name evidence="2" type="ORF">IDF66_11750</name>
</gene>
<feature type="domain" description="HTH marR-type" evidence="1">
    <location>
        <begin position="9"/>
        <end position="145"/>
    </location>
</feature>
<dbReference type="InterPro" id="IPR039422">
    <property type="entry name" value="MarR/SlyA-like"/>
</dbReference>
<dbReference type="InterPro" id="IPR036388">
    <property type="entry name" value="WH-like_DNA-bd_sf"/>
</dbReference>
<organism evidence="2 3">
    <name type="scientific">Gordonia hankookensis</name>
    <dbReference type="NCBI Taxonomy" id="589403"/>
    <lineage>
        <taxon>Bacteria</taxon>
        <taxon>Bacillati</taxon>
        <taxon>Actinomycetota</taxon>
        <taxon>Actinomycetes</taxon>
        <taxon>Mycobacteriales</taxon>
        <taxon>Gordoniaceae</taxon>
        <taxon>Gordonia</taxon>
    </lineage>
</organism>
<keyword evidence="3" id="KW-1185">Reference proteome</keyword>
<dbReference type="PANTHER" id="PTHR33164:SF99">
    <property type="entry name" value="MARR FAMILY REGULATORY PROTEIN"/>
    <property type="match status" value="1"/>
</dbReference>
<evidence type="ECO:0000313" key="3">
    <source>
        <dbReference type="Proteomes" id="UP000602395"/>
    </source>
</evidence>
<evidence type="ECO:0000259" key="1">
    <source>
        <dbReference type="PROSITE" id="PS50995"/>
    </source>
</evidence>
<dbReference type="RefSeq" id="WP_190266968.1">
    <property type="nucleotide sequence ID" value="NZ_BAABAD010000004.1"/>
</dbReference>
<name>A0ABR7WBT7_9ACTN</name>
<dbReference type="EMBL" id="JACWMS010000002">
    <property type="protein sequence ID" value="MBD1320258.1"/>
    <property type="molecule type" value="Genomic_DNA"/>
</dbReference>